<reference evidence="2" key="1">
    <citation type="submission" date="2021-02" db="EMBL/GenBank/DDBJ databases">
        <authorList>
            <person name="Dougan E. K."/>
            <person name="Rhodes N."/>
            <person name="Thang M."/>
            <person name="Chan C."/>
        </authorList>
    </citation>
    <scope>NUCLEOTIDE SEQUENCE</scope>
</reference>
<dbReference type="OrthoDB" id="422746at2759"/>
<feature type="compositionally biased region" description="Polar residues" evidence="1">
    <location>
        <begin position="63"/>
        <end position="89"/>
    </location>
</feature>
<protein>
    <submittedName>
        <fullName evidence="2">Pde9a protein</fullName>
    </submittedName>
</protein>
<evidence type="ECO:0000256" key="1">
    <source>
        <dbReference type="SAM" id="MobiDB-lite"/>
    </source>
</evidence>
<dbReference type="Proteomes" id="UP000649617">
    <property type="component" value="Unassembled WGS sequence"/>
</dbReference>
<keyword evidence="3" id="KW-1185">Reference proteome</keyword>
<evidence type="ECO:0000313" key="3">
    <source>
        <dbReference type="Proteomes" id="UP000649617"/>
    </source>
</evidence>
<feature type="non-terminal residue" evidence="2">
    <location>
        <position position="1"/>
    </location>
</feature>
<feature type="region of interest" description="Disordered" evidence="1">
    <location>
        <begin position="124"/>
        <end position="193"/>
    </location>
</feature>
<dbReference type="EMBL" id="CAJNIZ010010434">
    <property type="protein sequence ID" value="CAE7300536.1"/>
    <property type="molecule type" value="Genomic_DNA"/>
</dbReference>
<gene>
    <name evidence="2" type="primary">Pde9a</name>
    <name evidence="2" type="ORF">SPIL2461_LOCUS6788</name>
</gene>
<evidence type="ECO:0000313" key="2">
    <source>
        <dbReference type="EMBL" id="CAE7300536.1"/>
    </source>
</evidence>
<feature type="compositionally biased region" description="Basic and acidic residues" evidence="1">
    <location>
        <begin position="170"/>
        <end position="193"/>
    </location>
</feature>
<sequence length="500" mass="56406">QVGQSAQILFLSHFCPELAAQFDKAEGALQLAENRDVSHNGQFPPAMGQEPLPGRSRPAPPAATSNHAAVSNFRLNQRESGISDAGTQTRDSKECSDDEPGEESWHECQAFLVEDDIVGSLHRDATTQSASNRSRDELPAQPFTQPRHDQERQTRDTEREEGHAVSTSRTRSEGSQDAFHPTDHQENVEKDEVEKDQFGFPTSLPQSSGQVGSIEWDPDKLLMPGLLQYLSVDEILKWRLISRQTKEPQALIHHVAELGRLDRPASILEFANSITQFVEEPQISTRAQAFDGDAERQKLFDCRWWCMVMASARTTHFAEQHVQRIVEDNLRSLLQHCSHTDMSFCRDAHSIVFNYGQGALPWVQKLIAEAMQDLIEDLLASAEISEDTVHLVCLCCAPLENVLRSLGRPQRQTWVSLLVRLLFLPEFSSEWLFIVDDLMLLWRSDDDPKRNFAEAEQQIWALMRSTTSRDLFGEHSQRFKPEGPTLLTGSAATSAEKPTE</sequence>
<accession>A0A812N875</accession>
<proteinExistence type="predicted"/>
<name>A0A812N875_SYMPI</name>
<dbReference type="AlphaFoldDB" id="A0A812N875"/>
<comment type="caution">
    <text evidence="2">The sequence shown here is derived from an EMBL/GenBank/DDBJ whole genome shotgun (WGS) entry which is preliminary data.</text>
</comment>
<feature type="compositionally biased region" description="Basic and acidic residues" evidence="1">
    <location>
        <begin position="146"/>
        <end position="163"/>
    </location>
</feature>
<feature type="non-terminal residue" evidence="2">
    <location>
        <position position="500"/>
    </location>
</feature>
<feature type="region of interest" description="Disordered" evidence="1">
    <location>
        <begin position="38"/>
        <end position="105"/>
    </location>
</feature>
<organism evidence="2 3">
    <name type="scientific">Symbiodinium pilosum</name>
    <name type="common">Dinoflagellate</name>
    <dbReference type="NCBI Taxonomy" id="2952"/>
    <lineage>
        <taxon>Eukaryota</taxon>
        <taxon>Sar</taxon>
        <taxon>Alveolata</taxon>
        <taxon>Dinophyceae</taxon>
        <taxon>Suessiales</taxon>
        <taxon>Symbiodiniaceae</taxon>
        <taxon>Symbiodinium</taxon>
    </lineage>
</organism>
<feature type="region of interest" description="Disordered" evidence="1">
    <location>
        <begin position="475"/>
        <end position="500"/>
    </location>
</feature>